<evidence type="ECO:0000313" key="3">
    <source>
        <dbReference type="Proteomes" id="UP000277537"/>
    </source>
</evidence>
<dbReference type="Proteomes" id="UP000277537">
    <property type="component" value="Unassembled WGS sequence"/>
</dbReference>
<comment type="caution">
    <text evidence="2">The sequence shown here is derived from an EMBL/GenBank/DDBJ whole genome shotgun (WGS) entry which is preliminary data.</text>
</comment>
<dbReference type="RefSeq" id="WP_125273115.1">
    <property type="nucleotide sequence ID" value="NZ_RHXE01000001.1"/>
</dbReference>
<accession>A0A427V4C3</accession>
<proteinExistence type="predicted"/>
<dbReference type="EMBL" id="RHXE01000001">
    <property type="protein sequence ID" value="RSE27584.1"/>
    <property type="molecule type" value="Genomic_DNA"/>
</dbReference>
<dbReference type="InterPro" id="IPR036390">
    <property type="entry name" value="WH_DNA-bd_sf"/>
</dbReference>
<dbReference type="AlphaFoldDB" id="A0A427V4C3"/>
<dbReference type="SUPFAM" id="SSF46785">
    <property type="entry name" value="Winged helix' DNA-binding domain"/>
    <property type="match status" value="1"/>
</dbReference>
<dbReference type="InterPro" id="IPR013196">
    <property type="entry name" value="HTH_11"/>
</dbReference>
<organism evidence="2 3">
    <name type="scientific">Acinetobacter johnsonii</name>
    <dbReference type="NCBI Taxonomy" id="40214"/>
    <lineage>
        <taxon>Bacteria</taxon>
        <taxon>Pseudomonadati</taxon>
        <taxon>Pseudomonadota</taxon>
        <taxon>Gammaproteobacteria</taxon>
        <taxon>Moraxellales</taxon>
        <taxon>Moraxellaceae</taxon>
        <taxon>Acinetobacter</taxon>
    </lineage>
</organism>
<reference evidence="2 3" key="1">
    <citation type="submission" date="2018-10" db="EMBL/GenBank/DDBJ databases">
        <title>Transmission dynamics of multidrug resistant bacteria on intensive care unit surfaces.</title>
        <authorList>
            <person name="D'Souza A.W."/>
            <person name="Potter R.F."/>
            <person name="Wallace M."/>
            <person name="Shupe A."/>
            <person name="Patel S."/>
            <person name="Sun S."/>
            <person name="Gul D."/>
            <person name="Kwon J.H."/>
            <person name="Andleeb S."/>
            <person name="Burnham C.-A.D."/>
            <person name="Dantas G."/>
        </authorList>
    </citation>
    <scope>NUCLEOTIDE SEQUENCE [LARGE SCALE GENOMIC DNA]</scope>
    <source>
        <strain evidence="2 3">AJ_385</strain>
    </source>
</reference>
<evidence type="ECO:0000313" key="2">
    <source>
        <dbReference type="EMBL" id="RSE27584.1"/>
    </source>
</evidence>
<dbReference type="Pfam" id="PF08279">
    <property type="entry name" value="HTH_11"/>
    <property type="match status" value="1"/>
</dbReference>
<sequence>MGALKYTITVESDAPPQLFLGAVIGGATVVEMRQEKVELISAAEIAQRYGISTATVRRKLAAINQGSEGKFLYDPVVALQLLKDSKTKRGRKRAN</sequence>
<protein>
    <submittedName>
        <fullName evidence="2">HTH domain-containing protein</fullName>
    </submittedName>
</protein>
<feature type="domain" description="Helix-turn-helix type 11" evidence="1">
    <location>
        <begin position="29"/>
        <end position="65"/>
    </location>
</feature>
<name>A0A427V4C3_ACIJO</name>
<evidence type="ECO:0000259" key="1">
    <source>
        <dbReference type="Pfam" id="PF08279"/>
    </source>
</evidence>
<gene>
    <name evidence="2" type="ORF">EGT73_00800</name>
</gene>